<feature type="compositionally biased region" description="Polar residues" evidence="1">
    <location>
        <begin position="34"/>
        <end position="48"/>
    </location>
</feature>
<evidence type="ECO:0000313" key="3">
    <source>
        <dbReference type="Proteomes" id="UP001314205"/>
    </source>
</evidence>
<name>A0AAV1LZ80_9NEOP</name>
<dbReference type="EMBL" id="CAVLGL010000126">
    <property type="protein sequence ID" value="CAK1600758.1"/>
    <property type="molecule type" value="Genomic_DNA"/>
</dbReference>
<gene>
    <name evidence="2" type="ORF">PARMNEM_LOCUS19475</name>
</gene>
<evidence type="ECO:0000313" key="2">
    <source>
        <dbReference type="EMBL" id="CAK1600758.1"/>
    </source>
</evidence>
<organism evidence="2 3">
    <name type="scientific">Parnassius mnemosyne</name>
    <name type="common">clouded apollo</name>
    <dbReference type="NCBI Taxonomy" id="213953"/>
    <lineage>
        <taxon>Eukaryota</taxon>
        <taxon>Metazoa</taxon>
        <taxon>Ecdysozoa</taxon>
        <taxon>Arthropoda</taxon>
        <taxon>Hexapoda</taxon>
        <taxon>Insecta</taxon>
        <taxon>Pterygota</taxon>
        <taxon>Neoptera</taxon>
        <taxon>Endopterygota</taxon>
        <taxon>Lepidoptera</taxon>
        <taxon>Glossata</taxon>
        <taxon>Ditrysia</taxon>
        <taxon>Papilionoidea</taxon>
        <taxon>Papilionidae</taxon>
        <taxon>Parnassiinae</taxon>
        <taxon>Parnassini</taxon>
        <taxon>Parnassius</taxon>
        <taxon>Driopa</taxon>
    </lineage>
</organism>
<accession>A0AAV1LZ80</accession>
<comment type="caution">
    <text evidence="2">The sequence shown here is derived from an EMBL/GenBank/DDBJ whole genome shotgun (WGS) entry which is preliminary data.</text>
</comment>
<dbReference type="Proteomes" id="UP001314205">
    <property type="component" value="Unassembled WGS sequence"/>
</dbReference>
<sequence length="106" mass="12323">MSPGTACFAHHSEYIKAATKHIAPRKTKPPVCYQDSSNSRPRDQNSVSKISRRFHAEFIEDWPQRSGSPYFDPINQSVCILRLRWLSDYRNRDQNLRNSITSQTQV</sequence>
<evidence type="ECO:0000256" key="1">
    <source>
        <dbReference type="SAM" id="MobiDB-lite"/>
    </source>
</evidence>
<protein>
    <submittedName>
        <fullName evidence="2">Uncharacterized protein</fullName>
    </submittedName>
</protein>
<dbReference type="AlphaFoldDB" id="A0AAV1LZ80"/>
<keyword evidence="3" id="KW-1185">Reference proteome</keyword>
<proteinExistence type="predicted"/>
<feature type="region of interest" description="Disordered" evidence="1">
    <location>
        <begin position="20"/>
        <end position="48"/>
    </location>
</feature>
<reference evidence="2 3" key="1">
    <citation type="submission" date="2023-11" db="EMBL/GenBank/DDBJ databases">
        <authorList>
            <person name="Hedman E."/>
            <person name="Englund M."/>
            <person name="Stromberg M."/>
            <person name="Nyberg Akerstrom W."/>
            <person name="Nylinder S."/>
            <person name="Jareborg N."/>
            <person name="Kallberg Y."/>
            <person name="Kronander E."/>
        </authorList>
    </citation>
    <scope>NUCLEOTIDE SEQUENCE [LARGE SCALE GENOMIC DNA]</scope>
</reference>